<reference evidence="3" key="1">
    <citation type="submission" date="2013-04" db="EMBL/GenBank/DDBJ databases">
        <title>The genome sequencing project of 58 acetic acid bacteria.</title>
        <authorList>
            <person name="Okamoto-Kainuma A."/>
            <person name="Ishikawa M."/>
            <person name="Umino S."/>
            <person name="Koizumi Y."/>
            <person name="Shiwa Y."/>
            <person name="Yoshikawa H."/>
            <person name="Matsutani M."/>
            <person name="Matsushita K."/>
        </authorList>
    </citation>
    <scope>NUCLEOTIDE SEQUENCE</scope>
    <source>
        <strain evidence="3">DSM 15669</strain>
    </source>
</reference>
<sequence length="137" mass="14342">MSKMTRAGLFLASGVAFFSLGQAAHAQRVSTVTGKTLGAMCSQKKGVALCDAYLSGVMDSEVWSHDYAALNHDGAPTAFCVPKEQKTPQVRNVVVAWLGAHTDALSQPAGKGVYRALHENYPCGSTVNTPATSGGKK</sequence>
<feature type="domain" description="Rap1a immunity protein" evidence="2">
    <location>
        <begin position="33"/>
        <end position="123"/>
    </location>
</feature>
<feature type="signal peptide" evidence="1">
    <location>
        <begin position="1"/>
        <end position="26"/>
    </location>
</feature>
<keyword evidence="1" id="KW-0732">Signal</keyword>
<accession>A0ABQ0P005</accession>
<dbReference type="Pfam" id="PF18602">
    <property type="entry name" value="Rap1a"/>
    <property type="match status" value="1"/>
</dbReference>
<dbReference type="EMBL" id="BAQD01000043">
    <property type="protein sequence ID" value="GBQ07794.1"/>
    <property type="molecule type" value="Genomic_DNA"/>
</dbReference>
<keyword evidence="4" id="KW-1185">Reference proteome</keyword>
<dbReference type="InterPro" id="IPR041238">
    <property type="entry name" value="Rap1a"/>
</dbReference>
<evidence type="ECO:0000259" key="2">
    <source>
        <dbReference type="Pfam" id="PF18602"/>
    </source>
</evidence>
<proteinExistence type="predicted"/>
<dbReference type="Proteomes" id="UP001062901">
    <property type="component" value="Unassembled WGS sequence"/>
</dbReference>
<evidence type="ECO:0000313" key="4">
    <source>
        <dbReference type="Proteomes" id="UP001062901"/>
    </source>
</evidence>
<evidence type="ECO:0000256" key="1">
    <source>
        <dbReference type="SAM" id="SignalP"/>
    </source>
</evidence>
<dbReference type="RefSeq" id="WP_018979356.1">
    <property type="nucleotide sequence ID" value="NZ_BAQD01000043.1"/>
</dbReference>
<gene>
    <name evidence="3" type="ORF">AA15669_1540</name>
</gene>
<dbReference type="Gene3D" id="1.10.890.40">
    <property type="match status" value="1"/>
</dbReference>
<feature type="chain" id="PRO_5045125249" description="Rap1a immunity protein domain-containing protein" evidence="1">
    <location>
        <begin position="27"/>
        <end position="137"/>
    </location>
</feature>
<protein>
    <recommendedName>
        <fullName evidence="2">Rap1a immunity protein domain-containing protein</fullName>
    </recommendedName>
</protein>
<name>A0ABQ0P005_9PROT</name>
<evidence type="ECO:0000313" key="3">
    <source>
        <dbReference type="EMBL" id="GBQ07794.1"/>
    </source>
</evidence>
<organism evidence="3 4">
    <name type="scientific">Saccharibacter floricola DSM 15669</name>
    <dbReference type="NCBI Taxonomy" id="1123227"/>
    <lineage>
        <taxon>Bacteria</taxon>
        <taxon>Pseudomonadati</taxon>
        <taxon>Pseudomonadota</taxon>
        <taxon>Alphaproteobacteria</taxon>
        <taxon>Acetobacterales</taxon>
        <taxon>Acetobacteraceae</taxon>
        <taxon>Saccharibacter</taxon>
    </lineage>
</organism>
<comment type="caution">
    <text evidence="3">The sequence shown here is derived from an EMBL/GenBank/DDBJ whole genome shotgun (WGS) entry which is preliminary data.</text>
</comment>